<feature type="domain" description="NAC" evidence="5">
    <location>
        <begin position="15"/>
        <end position="155"/>
    </location>
</feature>
<comment type="caution">
    <text evidence="6">The sequence shown here is derived from an EMBL/GenBank/DDBJ whole genome shotgun (WGS) entry which is preliminary data.</text>
</comment>
<dbReference type="InterPro" id="IPR003441">
    <property type="entry name" value="NAC-dom"/>
</dbReference>
<keyword evidence="4" id="KW-0539">Nucleus</keyword>
<evidence type="ECO:0000313" key="7">
    <source>
        <dbReference type="Proteomes" id="UP000187406"/>
    </source>
</evidence>
<dbReference type="PANTHER" id="PTHR31719:SF164">
    <property type="entry name" value="NAC DOMAIN-CONTAINING PROTEIN"/>
    <property type="match status" value="1"/>
</dbReference>
<keyword evidence="3" id="KW-0804">Transcription</keyword>
<dbReference type="InterPro" id="IPR036093">
    <property type="entry name" value="NAC_dom_sf"/>
</dbReference>
<accession>A0A1Q3BJ13</accession>
<dbReference type="GO" id="GO:0048731">
    <property type="term" value="P:system development"/>
    <property type="evidence" value="ECO:0007669"/>
    <property type="project" value="TreeGrafter"/>
</dbReference>
<keyword evidence="7" id="KW-1185">Reference proteome</keyword>
<feature type="non-terminal residue" evidence="6">
    <location>
        <position position="1"/>
    </location>
</feature>
<evidence type="ECO:0000259" key="5">
    <source>
        <dbReference type="PROSITE" id="PS51005"/>
    </source>
</evidence>
<dbReference type="GO" id="GO:0006355">
    <property type="term" value="P:regulation of DNA-templated transcription"/>
    <property type="evidence" value="ECO:0007669"/>
    <property type="project" value="InterPro"/>
</dbReference>
<gene>
    <name evidence="6" type="ORF">CFOL_v3_11458</name>
</gene>
<proteinExistence type="predicted"/>
<evidence type="ECO:0000256" key="3">
    <source>
        <dbReference type="ARBA" id="ARBA00023163"/>
    </source>
</evidence>
<dbReference type="STRING" id="3775.A0A1Q3BJ13"/>
<reference evidence="7" key="1">
    <citation type="submission" date="2016-04" db="EMBL/GenBank/DDBJ databases">
        <title>Cephalotus genome sequencing.</title>
        <authorList>
            <person name="Fukushima K."/>
            <person name="Hasebe M."/>
            <person name="Fang X."/>
        </authorList>
    </citation>
    <scope>NUCLEOTIDE SEQUENCE [LARGE SCALE GENOMIC DNA]</scope>
    <source>
        <strain evidence="7">cv. St1</strain>
    </source>
</reference>
<keyword evidence="1" id="KW-0805">Transcription regulation</keyword>
<evidence type="ECO:0000256" key="2">
    <source>
        <dbReference type="ARBA" id="ARBA00023125"/>
    </source>
</evidence>
<organism evidence="6 7">
    <name type="scientific">Cephalotus follicularis</name>
    <name type="common">Albany pitcher plant</name>
    <dbReference type="NCBI Taxonomy" id="3775"/>
    <lineage>
        <taxon>Eukaryota</taxon>
        <taxon>Viridiplantae</taxon>
        <taxon>Streptophyta</taxon>
        <taxon>Embryophyta</taxon>
        <taxon>Tracheophyta</taxon>
        <taxon>Spermatophyta</taxon>
        <taxon>Magnoliopsida</taxon>
        <taxon>eudicotyledons</taxon>
        <taxon>Gunneridae</taxon>
        <taxon>Pentapetalae</taxon>
        <taxon>rosids</taxon>
        <taxon>fabids</taxon>
        <taxon>Oxalidales</taxon>
        <taxon>Cephalotaceae</taxon>
        <taxon>Cephalotus</taxon>
    </lineage>
</organism>
<dbReference type="AlphaFoldDB" id="A0A1Q3BJ13"/>
<dbReference type="EMBL" id="BDDD01000596">
    <property type="protein sequence ID" value="GAV67955.1"/>
    <property type="molecule type" value="Genomic_DNA"/>
</dbReference>
<keyword evidence="2" id="KW-0238">DNA-binding</keyword>
<name>A0A1Q3BJ13_CEPFO</name>
<evidence type="ECO:0000256" key="4">
    <source>
        <dbReference type="ARBA" id="ARBA00023242"/>
    </source>
</evidence>
<dbReference type="Proteomes" id="UP000187406">
    <property type="component" value="Unassembled WGS sequence"/>
</dbReference>
<evidence type="ECO:0000256" key="1">
    <source>
        <dbReference type="ARBA" id="ARBA00023015"/>
    </source>
</evidence>
<dbReference type="PROSITE" id="PS51005">
    <property type="entry name" value="NAC"/>
    <property type="match status" value="1"/>
</dbReference>
<dbReference type="SUPFAM" id="SSF101941">
    <property type="entry name" value="NAC domain"/>
    <property type="match status" value="1"/>
</dbReference>
<sequence length="206" mass="23250">TERTREKEAMAIPAGDIGYLFSPSDEDLLSCLRERMNVDLLSLPADAFVDCDIYGDEDKEPWNLFDKSSNQCFYVFTTLNKKNNSRSRISRVAGIGSWDGRSKRDHINGLGFKRYFVFKTKNPPQPRNGDNGTWVMHEYSLQDDDSWVLCKIRKKDAAIRDLDMDPALVAIDDALIATAIEILPGETASCADTSAASKKRRLMMMP</sequence>
<dbReference type="InParanoid" id="A0A1Q3BJ13"/>
<dbReference type="OrthoDB" id="774757at2759"/>
<dbReference type="Gene3D" id="2.170.150.80">
    <property type="entry name" value="NAC domain"/>
    <property type="match status" value="1"/>
</dbReference>
<protein>
    <submittedName>
        <fullName evidence="6">NAM domain-containing protein</fullName>
    </submittedName>
</protein>
<evidence type="ECO:0000313" key="6">
    <source>
        <dbReference type="EMBL" id="GAV67955.1"/>
    </source>
</evidence>
<dbReference type="Pfam" id="PF02365">
    <property type="entry name" value="NAM"/>
    <property type="match status" value="1"/>
</dbReference>
<dbReference type="PANTHER" id="PTHR31719">
    <property type="entry name" value="NAC TRANSCRIPTION FACTOR 56"/>
    <property type="match status" value="1"/>
</dbReference>
<dbReference type="GO" id="GO:0003677">
    <property type="term" value="F:DNA binding"/>
    <property type="evidence" value="ECO:0007669"/>
    <property type="project" value="UniProtKB-KW"/>
</dbReference>